<dbReference type="InterPro" id="IPR026444">
    <property type="entry name" value="Secre_tail"/>
</dbReference>
<dbReference type="EMBL" id="WACR01000003">
    <property type="protein sequence ID" value="KAB1065234.1"/>
    <property type="molecule type" value="Genomic_DNA"/>
</dbReference>
<proteinExistence type="predicted"/>
<name>A0A6N6M8Y8_9FLAO</name>
<dbReference type="Proteomes" id="UP000435357">
    <property type="component" value="Unassembled WGS sequence"/>
</dbReference>
<comment type="caution">
    <text evidence="3">The sequence shown here is derived from an EMBL/GenBank/DDBJ whole genome shotgun (WGS) entry which is preliminary data.</text>
</comment>
<dbReference type="AlphaFoldDB" id="A0A6N6M8Y8"/>
<organism evidence="3 4">
    <name type="scientific">Salibacter halophilus</name>
    <dbReference type="NCBI Taxonomy" id="1803916"/>
    <lineage>
        <taxon>Bacteria</taxon>
        <taxon>Pseudomonadati</taxon>
        <taxon>Bacteroidota</taxon>
        <taxon>Flavobacteriia</taxon>
        <taxon>Flavobacteriales</taxon>
        <taxon>Salibacteraceae</taxon>
        <taxon>Salibacter</taxon>
    </lineage>
</organism>
<evidence type="ECO:0000313" key="3">
    <source>
        <dbReference type="EMBL" id="KAB1065234.1"/>
    </source>
</evidence>
<reference evidence="3 4" key="1">
    <citation type="submission" date="2019-09" db="EMBL/GenBank/DDBJ databases">
        <title>Genomes of Cryomorphaceae.</title>
        <authorList>
            <person name="Bowman J.P."/>
        </authorList>
    </citation>
    <scope>NUCLEOTIDE SEQUENCE [LARGE SCALE GENOMIC DNA]</scope>
    <source>
        <strain evidence="3 4">KCTC 52047</strain>
    </source>
</reference>
<gene>
    <name evidence="3" type="ORF">F3059_04570</name>
</gene>
<dbReference type="Pfam" id="PF18962">
    <property type="entry name" value="Por_Secre_tail"/>
    <property type="match status" value="1"/>
</dbReference>
<sequence>MKQTLIFIQLFTVLLVFGQSRTQLSRFNVNEQSGKVTINWTMAKGSTCFGIEVQHTTDTTNLNPRVIHEIGGVCGDQNFEVSYNHTHYEPAPNQTNYYRLVLGTTPTEYESVYYQDFQKRKTYVSPNPSRGRVSIEFDNEKSKQVTVSLINLKGQTVFEEMINKNSITIDTTPFSPGIYLLKINGDDFTYNERLVISKG</sequence>
<evidence type="ECO:0000256" key="1">
    <source>
        <dbReference type="ARBA" id="ARBA00022729"/>
    </source>
</evidence>
<dbReference type="Gene3D" id="2.60.40.3080">
    <property type="match status" value="1"/>
</dbReference>
<accession>A0A6N6M8Y8</accession>
<dbReference type="RefSeq" id="WP_151166933.1">
    <property type="nucleotide sequence ID" value="NZ_WACR01000003.1"/>
</dbReference>
<keyword evidence="1" id="KW-0732">Signal</keyword>
<dbReference type="NCBIfam" id="TIGR04183">
    <property type="entry name" value="Por_Secre_tail"/>
    <property type="match status" value="1"/>
</dbReference>
<keyword evidence="4" id="KW-1185">Reference proteome</keyword>
<feature type="domain" description="Secretion system C-terminal sorting" evidence="2">
    <location>
        <begin position="125"/>
        <end position="196"/>
    </location>
</feature>
<protein>
    <submittedName>
        <fullName evidence="3">T9SS type A sorting domain-containing protein</fullName>
    </submittedName>
</protein>
<evidence type="ECO:0000259" key="2">
    <source>
        <dbReference type="Pfam" id="PF18962"/>
    </source>
</evidence>
<dbReference type="OrthoDB" id="6395291at2"/>
<evidence type="ECO:0000313" key="4">
    <source>
        <dbReference type="Proteomes" id="UP000435357"/>
    </source>
</evidence>